<gene>
    <name evidence="7" type="ORF">CITCOLO1_LOCUS4052</name>
</gene>
<dbReference type="InterPro" id="IPR005540">
    <property type="entry name" value="KNOX1"/>
</dbReference>
<keyword evidence="2 5" id="KW-0238">DNA-binding</keyword>
<dbReference type="InterPro" id="IPR005539">
    <property type="entry name" value="ELK_dom"/>
</dbReference>
<dbReference type="PROSITE" id="PS00027">
    <property type="entry name" value="HOMEOBOX_1"/>
    <property type="match status" value="1"/>
</dbReference>
<evidence type="ECO:0000313" key="8">
    <source>
        <dbReference type="Proteomes" id="UP001642487"/>
    </source>
</evidence>
<evidence type="ECO:0000256" key="3">
    <source>
        <dbReference type="ARBA" id="ARBA00023155"/>
    </source>
</evidence>
<sequence length="324" mass="36972">MAENSYGMRSTSQFPPKSFLSTDNPILPLHYHTLLSSTNFRDRIPVFGSHDLVSTTSAISQPQPPSTTPDFPLPEDALTLTKAKILSHPTYPRLLQAYIDCQKVGAPPEIACLLEEIRRENDSHKQNAISTCFGADPELDEFMEGYCDMLVKYKSDLSRPFHEASSFLNSIQLQLSDLCPGASTRTPSNEDAMSSDDELNWGERELQDAQMRLEDKGLKDMLLSRFGSHIGTLKLEFSKKKKKGKLPKEGRKVLFEWWNVHYKWPYPTEADKVALAETTGLDPKQINNWFINQRKRHWKPSESMQYANMDNVADQFYARLDSCE</sequence>
<proteinExistence type="predicted"/>
<dbReference type="Pfam" id="PF03789">
    <property type="entry name" value="ELK"/>
    <property type="match status" value="1"/>
</dbReference>
<dbReference type="Pfam" id="PF05920">
    <property type="entry name" value="Homeobox_KN"/>
    <property type="match status" value="1"/>
</dbReference>
<dbReference type="EMBL" id="OZ021745">
    <property type="protein sequence ID" value="CAK9312366.1"/>
    <property type="molecule type" value="Genomic_DNA"/>
</dbReference>
<dbReference type="SMART" id="SM01256">
    <property type="entry name" value="KNOX2"/>
    <property type="match status" value="1"/>
</dbReference>
<evidence type="ECO:0000259" key="6">
    <source>
        <dbReference type="PROSITE" id="PS50071"/>
    </source>
</evidence>
<evidence type="ECO:0000256" key="4">
    <source>
        <dbReference type="ARBA" id="ARBA00023242"/>
    </source>
</evidence>
<evidence type="ECO:0000313" key="7">
    <source>
        <dbReference type="EMBL" id="CAK9312366.1"/>
    </source>
</evidence>
<dbReference type="InterPro" id="IPR001356">
    <property type="entry name" value="HD"/>
</dbReference>
<dbReference type="SUPFAM" id="SSF46689">
    <property type="entry name" value="Homeodomain-like"/>
    <property type="match status" value="1"/>
</dbReference>
<reference evidence="7 8" key="1">
    <citation type="submission" date="2024-03" db="EMBL/GenBank/DDBJ databases">
        <authorList>
            <person name="Gkanogiannis A."/>
            <person name="Becerra Lopez-Lavalle L."/>
        </authorList>
    </citation>
    <scope>NUCLEOTIDE SEQUENCE [LARGE SCALE GENOMIC DNA]</scope>
</reference>
<organism evidence="7 8">
    <name type="scientific">Citrullus colocynthis</name>
    <name type="common">colocynth</name>
    <dbReference type="NCBI Taxonomy" id="252529"/>
    <lineage>
        <taxon>Eukaryota</taxon>
        <taxon>Viridiplantae</taxon>
        <taxon>Streptophyta</taxon>
        <taxon>Embryophyta</taxon>
        <taxon>Tracheophyta</taxon>
        <taxon>Spermatophyta</taxon>
        <taxon>Magnoliopsida</taxon>
        <taxon>eudicotyledons</taxon>
        <taxon>Gunneridae</taxon>
        <taxon>Pentapetalae</taxon>
        <taxon>rosids</taxon>
        <taxon>fabids</taxon>
        <taxon>Cucurbitales</taxon>
        <taxon>Cucurbitaceae</taxon>
        <taxon>Benincaseae</taxon>
        <taxon>Citrullus</taxon>
    </lineage>
</organism>
<feature type="domain" description="Homeobox" evidence="6">
    <location>
        <begin position="237"/>
        <end position="300"/>
    </location>
</feature>
<dbReference type="Proteomes" id="UP001642487">
    <property type="component" value="Chromosome 11"/>
</dbReference>
<keyword evidence="8" id="KW-1185">Reference proteome</keyword>
<dbReference type="InterPro" id="IPR017970">
    <property type="entry name" value="Homeobox_CS"/>
</dbReference>
<dbReference type="CDD" id="cd00086">
    <property type="entry name" value="homeodomain"/>
    <property type="match status" value="1"/>
</dbReference>
<dbReference type="InterPro" id="IPR009057">
    <property type="entry name" value="Homeodomain-like_sf"/>
</dbReference>
<feature type="DNA-binding region" description="Homeobox" evidence="5">
    <location>
        <begin position="239"/>
        <end position="301"/>
    </location>
</feature>
<evidence type="ECO:0000256" key="1">
    <source>
        <dbReference type="ARBA" id="ARBA00004123"/>
    </source>
</evidence>
<dbReference type="PANTHER" id="PTHR11850">
    <property type="entry name" value="HOMEOBOX PROTEIN TRANSCRIPTION FACTORS"/>
    <property type="match status" value="1"/>
</dbReference>
<evidence type="ECO:0000256" key="5">
    <source>
        <dbReference type="PROSITE-ProRule" id="PRU00108"/>
    </source>
</evidence>
<keyword evidence="4 5" id="KW-0539">Nucleus</keyword>
<name>A0ABP0XZL8_9ROSI</name>
<dbReference type="InterPro" id="IPR005541">
    <property type="entry name" value="KNOX2"/>
</dbReference>
<accession>A0ABP0XZL8</accession>
<protein>
    <recommendedName>
        <fullName evidence="6">Homeobox domain-containing protein</fullName>
    </recommendedName>
</protein>
<dbReference type="Pfam" id="PF03791">
    <property type="entry name" value="KNOX2"/>
    <property type="match status" value="1"/>
</dbReference>
<dbReference type="InterPro" id="IPR050224">
    <property type="entry name" value="TALE_homeobox"/>
</dbReference>
<dbReference type="SMART" id="SM01255">
    <property type="entry name" value="KNOX1"/>
    <property type="match status" value="1"/>
</dbReference>
<dbReference type="InterPro" id="IPR008422">
    <property type="entry name" value="KN_HD"/>
</dbReference>
<keyword evidence="3 5" id="KW-0371">Homeobox</keyword>
<dbReference type="Pfam" id="PF03790">
    <property type="entry name" value="KNOX1"/>
    <property type="match status" value="1"/>
</dbReference>
<dbReference type="SMART" id="SM01188">
    <property type="entry name" value="ELK"/>
    <property type="match status" value="1"/>
</dbReference>
<dbReference type="PROSITE" id="PS50071">
    <property type="entry name" value="HOMEOBOX_2"/>
    <property type="match status" value="1"/>
</dbReference>
<dbReference type="Gene3D" id="1.10.10.60">
    <property type="entry name" value="Homeodomain-like"/>
    <property type="match status" value="1"/>
</dbReference>
<comment type="subcellular location">
    <subcellularLocation>
        <location evidence="1 5">Nucleus</location>
    </subcellularLocation>
</comment>
<dbReference type="SMART" id="SM00389">
    <property type="entry name" value="HOX"/>
    <property type="match status" value="1"/>
</dbReference>
<evidence type="ECO:0000256" key="2">
    <source>
        <dbReference type="ARBA" id="ARBA00023125"/>
    </source>
</evidence>